<feature type="transmembrane region" description="Helical" evidence="6">
    <location>
        <begin position="111"/>
        <end position="129"/>
    </location>
</feature>
<feature type="transmembrane region" description="Helical" evidence="6">
    <location>
        <begin position="287"/>
        <end position="306"/>
    </location>
</feature>
<feature type="transmembrane region" description="Helical" evidence="6">
    <location>
        <begin position="250"/>
        <end position="275"/>
    </location>
</feature>
<keyword evidence="4 6" id="KW-1133">Transmembrane helix</keyword>
<evidence type="ECO:0000256" key="2">
    <source>
        <dbReference type="ARBA" id="ARBA00007635"/>
    </source>
</evidence>
<dbReference type="EMBL" id="CP093347">
    <property type="protein sequence ID" value="WOG99956.1"/>
    <property type="molecule type" value="Genomic_DNA"/>
</dbReference>
<keyword evidence="9" id="KW-1185">Reference proteome</keyword>
<reference evidence="8" key="2">
    <citation type="submission" date="2022-03" db="EMBL/GenBank/DDBJ databases">
        <title>Draft title - Genomic analysis of global carrot germplasm unveils the trajectory of domestication and the origin of high carotenoid orange carrot.</title>
        <authorList>
            <person name="Iorizzo M."/>
            <person name="Ellison S."/>
            <person name="Senalik D."/>
            <person name="Macko-Podgorni A."/>
            <person name="Grzebelus D."/>
            <person name="Bostan H."/>
            <person name="Rolling W."/>
            <person name="Curaba J."/>
            <person name="Simon P."/>
        </authorList>
    </citation>
    <scope>NUCLEOTIDE SEQUENCE</scope>
    <source>
        <tissue evidence="8">Leaf</tissue>
    </source>
</reference>
<dbReference type="Proteomes" id="UP000077755">
    <property type="component" value="Chromosome 5"/>
</dbReference>
<dbReference type="KEGG" id="dcr:108221009"/>
<dbReference type="SUPFAM" id="SSF103481">
    <property type="entry name" value="Multidrug resistance efflux transporter EmrE"/>
    <property type="match status" value="2"/>
</dbReference>
<dbReference type="Pfam" id="PF00892">
    <property type="entry name" value="EamA"/>
    <property type="match status" value="2"/>
</dbReference>
<feature type="domain" description="EamA" evidence="7">
    <location>
        <begin position="193"/>
        <end position="331"/>
    </location>
</feature>
<feature type="transmembrane region" description="Helical" evidence="6">
    <location>
        <begin position="14"/>
        <end position="33"/>
    </location>
</feature>
<feature type="transmembrane region" description="Helical" evidence="6">
    <location>
        <begin position="223"/>
        <end position="244"/>
    </location>
</feature>
<feature type="transmembrane region" description="Helical" evidence="6">
    <location>
        <begin position="312"/>
        <end position="331"/>
    </location>
</feature>
<sequence>MEGKSRLGNFVEKAKPYICMISLQFGYAGMNIITKVSLNRGMSHYVLVVYRHAIATVVIAPFALILERNIRPKITLSIFMQIFVLGLLGPVIDQNFYYAGLKFTSPTFSCAMSNMLPAMTFVMAVLCRMEILDMKKIRCQAKVLGTAVTVAGAMLMTLYKGEVVEMFWSRYVHPKTYEATTTTTADADKDWVKGSILLIIATFAWASFFILQNVTMRRYAAPYSLTCLVVFMGTLQSTVVTLVMEHKPNVWAIGFDMNLLAAAYAGIVTSSIAYYVQGLVMHKSGPVFVTAFSPLMMIIVAIMGSFILAEKIYLGGIIGAILIVMGLYSVLWGKYKESKEAEEEAIIEAVKDVKNQMKMGGHEDLEANDIEMQKNKELAMAPKLAFNASVPTPPMLAVETRKP</sequence>
<dbReference type="InterPro" id="IPR000620">
    <property type="entry name" value="EamA_dom"/>
</dbReference>
<keyword evidence="5 6" id="KW-0472">Membrane</keyword>
<evidence type="ECO:0000256" key="1">
    <source>
        <dbReference type="ARBA" id="ARBA00004141"/>
    </source>
</evidence>
<feature type="domain" description="EamA" evidence="7">
    <location>
        <begin position="17"/>
        <end position="157"/>
    </location>
</feature>
<evidence type="ECO:0000256" key="6">
    <source>
        <dbReference type="RuleBase" id="RU363077"/>
    </source>
</evidence>
<evidence type="ECO:0000256" key="5">
    <source>
        <dbReference type="ARBA" id="ARBA00023136"/>
    </source>
</evidence>
<keyword evidence="3 6" id="KW-0812">Transmembrane</keyword>
<accession>A0A164XVS8</accession>
<reference evidence="8" key="1">
    <citation type="journal article" date="2016" name="Nat. Genet.">
        <title>A high-quality carrot genome assembly provides new insights into carotenoid accumulation and asterid genome evolution.</title>
        <authorList>
            <person name="Iorizzo M."/>
            <person name="Ellison S."/>
            <person name="Senalik D."/>
            <person name="Zeng P."/>
            <person name="Satapoomin P."/>
            <person name="Huang J."/>
            <person name="Bowman M."/>
            <person name="Iovene M."/>
            <person name="Sanseverino W."/>
            <person name="Cavagnaro P."/>
            <person name="Yildiz M."/>
            <person name="Macko-Podgorni A."/>
            <person name="Moranska E."/>
            <person name="Grzebelus E."/>
            <person name="Grzebelus D."/>
            <person name="Ashrafi H."/>
            <person name="Zheng Z."/>
            <person name="Cheng S."/>
            <person name="Spooner D."/>
            <person name="Van Deynze A."/>
            <person name="Simon P."/>
        </authorList>
    </citation>
    <scope>NUCLEOTIDE SEQUENCE</scope>
    <source>
        <tissue evidence="8">Leaf</tissue>
    </source>
</reference>
<evidence type="ECO:0000256" key="4">
    <source>
        <dbReference type="ARBA" id="ARBA00022989"/>
    </source>
</evidence>
<evidence type="ECO:0000256" key="3">
    <source>
        <dbReference type="ARBA" id="ARBA00022692"/>
    </source>
</evidence>
<dbReference type="AlphaFoldDB" id="A0A164XVS8"/>
<protein>
    <recommendedName>
        <fullName evidence="6">WAT1-related protein</fullName>
    </recommendedName>
</protein>
<feature type="transmembrane region" description="Helical" evidence="6">
    <location>
        <begin position="191"/>
        <end position="211"/>
    </location>
</feature>
<dbReference type="InterPro" id="IPR037185">
    <property type="entry name" value="EmrE-like"/>
</dbReference>
<dbReference type="Gramene" id="KZM93643">
    <property type="protein sequence ID" value="KZM93643"/>
    <property type="gene ID" value="DCAR_016888"/>
</dbReference>
<proteinExistence type="inferred from homology"/>
<evidence type="ECO:0000313" key="9">
    <source>
        <dbReference type="Proteomes" id="UP000077755"/>
    </source>
</evidence>
<dbReference type="InterPro" id="IPR030184">
    <property type="entry name" value="WAT1-related"/>
</dbReference>
<feature type="transmembrane region" description="Helical" evidence="6">
    <location>
        <begin position="45"/>
        <end position="66"/>
    </location>
</feature>
<evidence type="ECO:0000259" key="7">
    <source>
        <dbReference type="Pfam" id="PF00892"/>
    </source>
</evidence>
<dbReference type="OrthoDB" id="1728340at2759"/>
<name>A0A164XVS8_DAUCS</name>
<gene>
    <name evidence="8" type="ORF">DCAR_0519312</name>
</gene>
<comment type="similarity">
    <text evidence="2 6">Belongs to the drug/metabolite transporter (DMT) superfamily. Plant drug/metabolite exporter (P-DME) (TC 2.A.7.4) family.</text>
</comment>
<feature type="transmembrane region" description="Helical" evidence="6">
    <location>
        <begin position="78"/>
        <end position="99"/>
    </location>
</feature>
<dbReference type="GO" id="GO:0022857">
    <property type="term" value="F:transmembrane transporter activity"/>
    <property type="evidence" value="ECO:0007669"/>
    <property type="project" value="InterPro"/>
</dbReference>
<dbReference type="PANTHER" id="PTHR31218">
    <property type="entry name" value="WAT1-RELATED PROTEIN"/>
    <property type="match status" value="1"/>
</dbReference>
<comment type="subcellular location">
    <subcellularLocation>
        <location evidence="1 6">Membrane</location>
        <topology evidence="1 6">Multi-pass membrane protein</topology>
    </subcellularLocation>
</comment>
<dbReference type="OMA" id="PYICMIS"/>
<evidence type="ECO:0000313" key="8">
    <source>
        <dbReference type="EMBL" id="WOG99956.1"/>
    </source>
</evidence>
<feature type="transmembrane region" description="Helical" evidence="6">
    <location>
        <begin position="141"/>
        <end position="159"/>
    </location>
</feature>
<dbReference type="GO" id="GO:0016020">
    <property type="term" value="C:membrane"/>
    <property type="evidence" value="ECO:0007669"/>
    <property type="project" value="UniProtKB-SubCell"/>
</dbReference>
<organism evidence="8 9">
    <name type="scientific">Daucus carota subsp. sativus</name>
    <name type="common">Carrot</name>
    <dbReference type="NCBI Taxonomy" id="79200"/>
    <lineage>
        <taxon>Eukaryota</taxon>
        <taxon>Viridiplantae</taxon>
        <taxon>Streptophyta</taxon>
        <taxon>Embryophyta</taxon>
        <taxon>Tracheophyta</taxon>
        <taxon>Spermatophyta</taxon>
        <taxon>Magnoliopsida</taxon>
        <taxon>eudicotyledons</taxon>
        <taxon>Gunneridae</taxon>
        <taxon>Pentapetalae</taxon>
        <taxon>asterids</taxon>
        <taxon>campanulids</taxon>
        <taxon>Apiales</taxon>
        <taxon>Apiaceae</taxon>
        <taxon>Apioideae</taxon>
        <taxon>Scandiceae</taxon>
        <taxon>Daucinae</taxon>
        <taxon>Daucus</taxon>
        <taxon>Daucus sect. Daucus</taxon>
    </lineage>
</organism>